<dbReference type="InterPro" id="IPR036097">
    <property type="entry name" value="HisK_dim/P_sf"/>
</dbReference>
<evidence type="ECO:0000256" key="2">
    <source>
        <dbReference type="ARBA" id="ARBA00012438"/>
    </source>
</evidence>
<protein>
    <recommendedName>
        <fullName evidence="2">histidine kinase</fullName>
        <ecNumber evidence="2">2.7.13.3</ecNumber>
    </recommendedName>
</protein>
<dbReference type="PANTHER" id="PTHR43711">
    <property type="entry name" value="TWO-COMPONENT HISTIDINE KINASE"/>
    <property type="match status" value="1"/>
</dbReference>
<keyword evidence="5 9" id="KW-0418">Kinase</keyword>
<evidence type="ECO:0000259" key="8">
    <source>
        <dbReference type="PROSITE" id="PS50109"/>
    </source>
</evidence>
<dbReference type="InterPro" id="IPR036890">
    <property type="entry name" value="HATPase_C_sf"/>
</dbReference>
<feature type="domain" description="Histidine kinase" evidence="8">
    <location>
        <begin position="368"/>
        <end position="586"/>
    </location>
</feature>
<gene>
    <name evidence="9" type="primary">yycG</name>
    <name evidence="9" type="ORF">Pan181_09590</name>
</gene>
<dbReference type="Pfam" id="PF08448">
    <property type="entry name" value="PAS_4"/>
    <property type="match status" value="1"/>
</dbReference>
<keyword evidence="4 9" id="KW-0808">Transferase</keyword>
<dbReference type="KEGG" id="amuc:Pan181_09590"/>
<keyword evidence="3" id="KW-0597">Phosphoprotein</keyword>
<keyword evidence="10" id="KW-1185">Reference proteome</keyword>
<dbReference type="Gene3D" id="1.10.287.130">
    <property type="match status" value="1"/>
</dbReference>
<evidence type="ECO:0000256" key="5">
    <source>
        <dbReference type="ARBA" id="ARBA00022777"/>
    </source>
</evidence>
<dbReference type="SUPFAM" id="SSF47384">
    <property type="entry name" value="Homodimeric domain of signal transducing histidine kinase"/>
    <property type="match status" value="1"/>
</dbReference>
<dbReference type="PANTHER" id="PTHR43711:SF1">
    <property type="entry name" value="HISTIDINE KINASE 1"/>
    <property type="match status" value="1"/>
</dbReference>
<proteinExistence type="predicted"/>
<dbReference type="CDD" id="cd00082">
    <property type="entry name" value="HisKA"/>
    <property type="match status" value="1"/>
</dbReference>
<sequence>MVAITWLSLGVVYAVYSVLSHRNENRSLLVLGQTAAEAEIVYLRQGASGLPDLVDRTSKAHQIQWCAITDAKNQIIAHTDPGKVGLEQEPPIGEQLRWGAVTATKSQTADAQTVLNMHVPLEVQGETFGTLWMATPGPDFWSTAKAAAEVAPPAILVPLAMIAAGAFVIRRMTGPLEQVDRQLREASVSNTGTLPPLTKLPASCSISVGWNRIVDALQHQQPDHPKQSIAERVANAIQGRKQRDSLQVLDHMVEGFAYTDAEGSIQFANRALDALLGTTSSTDSPTGCPIRDYLAGHIDNVDELGKLLDVSPERSARAEFTRTSGQRQRVLRVERQPVKEGSDGHLWSIRDVTQQKLAEEMRGQFIDSATHELRTPLANIKAYSETLALMEDVDIEQQKEFCNTINSEATRLARFVDDLLSVSSMEVGSLSINRQNVHLERLFEEVVEKVRPLTSSKSQELGVDLPEKLGEAHLDKDKVATMLVNLLGNASKYTPEGGRVGLIVNKADNHLTVSVEDTGVGIPTSELPHVFEKFFRSKDPRVQKETGTGLGLALANEIVRLHGGEITVKSAVDVGSTFTVSLPLYQEARL</sequence>
<dbReference type="CDD" id="cd00075">
    <property type="entry name" value="HATPase"/>
    <property type="match status" value="1"/>
</dbReference>
<dbReference type="InterPro" id="IPR003661">
    <property type="entry name" value="HisK_dim/P_dom"/>
</dbReference>
<dbReference type="InterPro" id="IPR005467">
    <property type="entry name" value="His_kinase_dom"/>
</dbReference>
<keyword evidence="6" id="KW-0902">Two-component regulatory system</keyword>
<dbReference type="SMART" id="SM00388">
    <property type="entry name" value="HisKA"/>
    <property type="match status" value="1"/>
</dbReference>
<keyword evidence="7" id="KW-0472">Membrane</keyword>
<dbReference type="PRINTS" id="PR00344">
    <property type="entry name" value="BCTRLSENSOR"/>
</dbReference>
<accession>A0A518AJ96</accession>
<dbReference type="EMBL" id="CP036278">
    <property type="protein sequence ID" value="QDU54776.1"/>
    <property type="molecule type" value="Genomic_DNA"/>
</dbReference>
<dbReference type="Pfam" id="PF00512">
    <property type="entry name" value="HisKA"/>
    <property type="match status" value="1"/>
</dbReference>
<organism evidence="9 10">
    <name type="scientific">Aeoliella mucimassa</name>
    <dbReference type="NCBI Taxonomy" id="2527972"/>
    <lineage>
        <taxon>Bacteria</taxon>
        <taxon>Pseudomonadati</taxon>
        <taxon>Planctomycetota</taxon>
        <taxon>Planctomycetia</taxon>
        <taxon>Pirellulales</taxon>
        <taxon>Lacipirellulaceae</taxon>
        <taxon>Aeoliella</taxon>
    </lineage>
</organism>
<evidence type="ECO:0000313" key="9">
    <source>
        <dbReference type="EMBL" id="QDU54776.1"/>
    </source>
</evidence>
<dbReference type="OrthoDB" id="9813151at2"/>
<dbReference type="InterPro" id="IPR013656">
    <property type="entry name" value="PAS_4"/>
</dbReference>
<dbReference type="SMART" id="SM00387">
    <property type="entry name" value="HATPase_c"/>
    <property type="match status" value="1"/>
</dbReference>
<dbReference type="EC" id="2.7.13.3" evidence="2"/>
<evidence type="ECO:0000256" key="6">
    <source>
        <dbReference type="ARBA" id="ARBA00023012"/>
    </source>
</evidence>
<evidence type="ECO:0000313" key="10">
    <source>
        <dbReference type="Proteomes" id="UP000315750"/>
    </source>
</evidence>
<dbReference type="Pfam" id="PF02518">
    <property type="entry name" value="HATPase_c"/>
    <property type="match status" value="1"/>
</dbReference>
<dbReference type="PROSITE" id="PS50109">
    <property type="entry name" value="HIS_KIN"/>
    <property type="match status" value="1"/>
</dbReference>
<evidence type="ECO:0000256" key="3">
    <source>
        <dbReference type="ARBA" id="ARBA00022553"/>
    </source>
</evidence>
<dbReference type="GO" id="GO:0005886">
    <property type="term" value="C:plasma membrane"/>
    <property type="evidence" value="ECO:0007669"/>
    <property type="project" value="UniProtKB-SubCell"/>
</dbReference>
<dbReference type="Proteomes" id="UP000315750">
    <property type="component" value="Chromosome"/>
</dbReference>
<dbReference type="GO" id="GO:0000155">
    <property type="term" value="F:phosphorelay sensor kinase activity"/>
    <property type="evidence" value="ECO:0007669"/>
    <property type="project" value="InterPro"/>
</dbReference>
<dbReference type="InterPro" id="IPR035965">
    <property type="entry name" value="PAS-like_dom_sf"/>
</dbReference>
<dbReference type="SUPFAM" id="SSF55874">
    <property type="entry name" value="ATPase domain of HSP90 chaperone/DNA topoisomerase II/histidine kinase"/>
    <property type="match status" value="1"/>
</dbReference>
<dbReference type="InterPro" id="IPR050736">
    <property type="entry name" value="Sensor_HK_Regulatory"/>
</dbReference>
<dbReference type="SUPFAM" id="SSF55785">
    <property type="entry name" value="PYP-like sensor domain (PAS domain)"/>
    <property type="match status" value="1"/>
</dbReference>
<dbReference type="InterPro" id="IPR003594">
    <property type="entry name" value="HATPase_dom"/>
</dbReference>
<dbReference type="Gene3D" id="3.30.565.10">
    <property type="entry name" value="Histidine kinase-like ATPase, C-terminal domain"/>
    <property type="match status" value="1"/>
</dbReference>
<dbReference type="InterPro" id="IPR004358">
    <property type="entry name" value="Sig_transdc_His_kin-like_C"/>
</dbReference>
<dbReference type="Gene3D" id="3.30.450.20">
    <property type="entry name" value="PAS domain"/>
    <property type="match status" value="1"/>
</dbReference>
<evidence type="ECO:0000256" key="4">
    <source>
        <dbReference type="ARBA" id="ARBA00022679"/>
    </source>
</evidence>
<dbReference type="FunFam" id="3.30.565.10:FF:000006">
    <property type="entry name" value="Sensor histidine kinase WalK"/>
    <property type="match status" value="1"/>
</dbReference>
<comment type="catalytic activity">
    <reaction evidence="1">
        <text>ATP + protein L-histidine = ADP + protein N-phospho-L-histidine.</text>
        <dbReference type="EC" id="2.7.13.3"/>
    </reaction>
</comment>
<dbReference type="FunFam" id="1.10.287.130:FF:000001">
    <property type="entry name" value="Two-component sensor histidine kinase"/>
    <property type="match status" value="1"/>
</dbReference>
<evidence type="ECO:0000256" key="7">
    <source>
        <dbReference type="ARBA" id="ARBA00023136"/>
    </source>
</evidence>
<evidence type="ECO:0000256" key="1">
    <source>
        <dbReference type="ARBA" id="ARBA00000085"/>
    </source>
</evidence>
<reference evidence="9 10" key="1">
    <citation type="submission" date="2019-02" db="EMBL/GenBank/DDBJ databases">
        <title>Deep-cultivation of Planctomycetes and their phenomic and genomic characterization uncovers novel biology.</title>
        <authorList>
            <person name="Wiegand S."/>
            <person name="Jogler M."/>
            <person name="Boedeker C."/>
            <person name="Pinto D."/>
            <person name="Vollmers J."/>
            <person name="Rivas-Marin E."/>
            <person name="Kohn T."/>
            <person name="Peeters S.H."/>
            <person name="Heuer A."/>
            <person name="Rast P."/>
            <person name="Oberbeckmann S."/>
            <person name="Bunk B."/>
            <person name="Jeske O."/>
            <person name="Meyerdierks A."/>
            <person name="Storesund J.E."/>
            <person name="Kallscheuer N."/>
            <person name="Luecker S."/>
            <person name="Lage O.M."/>
            <person name="Pohl T."/>
            <person name="Merkel B.J."/>
            <person name="Hornburger P."/>
            <person name="Mueller R.-W."/>
            <person name="Bruemmer F."/>
            <person name="Labrenz M."/>
            <person name="Spormann A.M."/>
            <person name="Op den Camp H."/>
            <person name="Overmann J."/>
            <person name="Amann R."/>
            <person name="Jetten M.S.M."/>
            <person name="Mascher T."/>
            <person name="Medema M.H."/>
            <person name="Devos D.P."/>
            <person name="Kaster A.-K."/>
            <person name="Ovreas L."/>
            <person name="Rohde M."/>
            <person name="Galperin M.Y."/>
            <person name="Jogler C."/>
        </authorList>
    </citation>
    <scope>NUCLEOTIDE SEQUENCE [LARGE SCALE GENOMIC DNA]</scope>
    <source>
        <strain evidence="9 10">Pan181</strain>
    </source>
</reference>
<dbReference type="AlphaFoldDB" id="A0A518AJ96"/>
<name>A0A518AJ96_9BACT</name>